<keyword evidence="13" id="KW-1133">Transmembrane helix</keyword>
<gene>
    <name evidence="15" type="ORF">LZC95_02580</name>
</gene>
<dbReference type="EC" id="1.11.1.24" evidence="2"/>
<dbReference type="RefSeq" id="WP_394846334.1">
    <property type="nucleotide sequence ID" value="NZ_CP089982.1"/>
</dbReference>
<dbReference type="InterPro" id="IPR000866">
    <property type="entry name" value="AhpC/TSA"/>
</dbReference>
<comment type="function">
    <text evidence="1">Thiol-specific peroxidase that catalyzes the reduction of hydrogen peroxide and organic hydroperoxides to water and alcohols, respectively. Plays a role in cell protection against oxidative stress by detoxifying peroxides and as sensor of hydrogen peroxide-mediated signaling events.</text>
</comment>
<dbReference type="PROSITE" id="PS51352">
    <property type="entry name" value="THIOREDOXIN_2"/>
    <property type="match status" value="1"/>
</dbReference>
<feature type="transmembrane region" description="Helical" evidence="13">
    <location>
        <begin position="20"/>
        <end position="38"/>
    </location>
</feature>
<reference evidence="15 16" key="1">
    <citation type="submission" date="2021-12" db="EMBL/GenBank/DDBJ databases">
        <title>Discovery of the Pendulisporaceae a myxobacterial family with distinct sporulation behavior and unique specialized metabolism.</title>
        <authorList>
            <person name="Garcia R."/>
            <person name="Popoff A."/>
            <person name="Bader C.D."/>
            <person name="Loehr J."/>
            <person name="Walesch S."/>
            <person name="Walt C."/>
            <person name="Boldt J."/>
            <person name="Bunk B."/>
            <person name="Haeckl F.J.F.P.J."/>
            <person name="Gunesch A.P."/>
            <person name="Birkelbach J."/>
            <person name="Nuebel U."/>
            <person name="Pietschmann T."/>
            <person name="Bach T."/>
            <person name="Mueller R."/>
        </authorList>
    </citation>
    <scope>NUCLEOTIDE SEQUENCE [LARGE SCALE GENOMIC DNA]</scope>
    <source>
        <strain evidence="15 16">MSr12523</strain>
    </source>
</reference>
<comment type="catalytic activity">
    <reaction evidence="11">
        <text>a hydroperoxide + [thioredoxin]-dithiol = an alcohol + [thioredoxin]-disulfide + H2O</text>
        <dbReference type="Rhea" id="RHEA:62620"/>
        <dbReference type="Rhea" id="RHEA-COMP:10698"/>
        <dbReference type="Rhea" id="RHEA-COMP:10700"/>
        <dbReference type="ChEBI" id="CHEBI:15377"/>
        <dbReference type="ChEBI" id="CHEBI:29950"/>
        <dbReference type="ChEBI" id="CHEBI:30879"/>
        <dbReference type="ChEBI" id="CHEBI:35924"/>
        <dbReference type="ChEBI" id="CHEBI:50058"/>
        <dbReference type="EC" id="1.11.1.24"/>
    </reaction>
</comment>
<evidence type="ECO:0000256" key="1">
    <source>
        <dbReference type="ARBA" id="ARBA00003330"/>
    </source>
</evidence>
<dbReference type="Gene3D" id="3.40.30.10">
    <property type="entry name" value="Glutaredoxin"/>
    <property type="match status" value="1"/>
</dbReference>
<evidence type="ECO:0000256" key="2">
    <source>
        <dbReference type="ARBA" id="ARBA00013017"/>
    </source>
</evidence>
<organism evidence="15 16">
    <name type="scientific">Pendulispora brunnea</name>
    <dbReference type="NCBI Taxonomy" id="2905690"/>
    <lineage>
        <taxon>Bacteria</taxon>
        <taxon>Pseudomonadati</taxon>
        <taxon>Myxococcota</taxon>
        <taxon>Myxococcia</taxon>
        <taxon>Myxococcales</taxon>
        <taxon>Sorangiineae</taxon>
        <taxon>Pendulisporaceae</taxon>
        <taxon>Pendulispora</taxon>
    </lineage>
</organism>
<proteinExistence type="inferred from homology"/>
<evidence type="ECO:0000256" key="13">
    <source>
        <dbReference type="SAM" id="Phobius"/>
    </source>
</evidence>
<keyword evidence="13" id="KW-0812">Transmembrane</keyword>
<evidence type="ECO:0000256" key="6">
    <source>
        <dbReference type="ARBA" id="ARBA00023157"/>
    </source>
</evidence>
<keyword evidence="13" id="KW-0472">Membrane</keyword>
<sequence>MTHLRHRDYEQSRGIRGSAFTIWWGASIISLPALLALGCNNRADRPAGPPSESAIAPAHSTSESVQAPAASELKAGAPAPDVTLTLQDGFQLPLLSEKGKPVAVYFCSSDENPDCLREAHGLRDHWSALHKHHVVVVGVSARDASSHRAFIAEHKLPFDLATDADGHIAQAFKVPTRGEYSPRTFLIGSDGKLRGVWQTANPEALVQEILAAVE</sequence>
<keyword evidence="5" id="KW-0560">Oxidoreductase</keyword>
<evidence type="ECO:0000313" key="16">
    <source>
        <dbReference type="Proteomes" id="UP001379533"/>
    </source>
</evidence>
<evidence type="ECO:0000256" key="4">
    <source>
        <dbReference type="ARBA" id="ARBA00022862"/>
    </source>
</evidence>
<accession>A0ABZ2KDT2</accession>
<evidence type="ECO:0000259" key="14">
    <source>
        <dbReference type="PROSITE" id="PS51352"/>
    </source>
</evidence>
<keyword evidence="4" id="KW-0049">Antioxidant</keyword>
<comment type="similarity">
    <text evidence="9">Belongs to the peroxiredoxin family. BCP/PrxQ subfamily.</text>
</comment>
<dbReference type="CDD" id="cd03017">
    <property type="entry name" value="PRX_BCP"/>
    <property type="match status" value="1"/>
</dbReference>
<dbReference type="InterPro" id="IPR013766">
    <property type="entry name" value="Thioredoxin_domain"/>
</dbReference>
<dbReference type="Pfam" id="PF00578">
    <property type="entry name" value="AhpC-TSA"/>
    <property type="match status" value="1"/>
</dbReference>
<keyword evidence="3" id="KW-0575">Peroxidase</keyword>
<dbReference type="Proteomes" id="UP001379533">
    <property type="component" value="Chromosome"/>
</dbReference>
<keyword evidence="6" id="KW-1015">Disulfide bond</keyword>
<dbReference type="InterPro" id="IPR050924">
    <property type="entry name" value="Peroxiredoxin_BCP/PrxQ"/>
</dbReference>
<name>A0ABZ2KDT2_9BACT</name>
<feature type="region of interest" description="Disordered" evidence="12">
    <location>
        <begin position="45"/>
        <end position="73"/>
    </location>
</feature>
<feature type="domain" description="Thioredoxin" evidence="14">
    <location>
        <begin position="73"/>
        <end position="214"/>
    </location>
</feature>
<evidence type="ECO:0000256" key="7">
    <source>
        <dbReference type="ARBA" id="ARBA00023284"/>
    </source>
</evidence>
<protein>
    <recommendedName>
        <fullName evidence="2">thioredoxin-dependent peroxiredoxin</fullName>
        <ecNumber evidence="2">1.11.1.24</ecNumber>
    </recommendedName>
    <alternativeName>
        <fullName evidence="8">Thioredoxin peroxidase</fullName>
    </alternativeName>
    <alternativeName>
        <fullName evidence="10">Thioredoxin-dependent peroxiredoxin Bcp</fullName>
    </alternativeName>
</protein>
<evidence type="ECO:0000256" key="5">
    <source>
        <dbReference type="ARBA" id="ARBA00023002"/>
    </source>
</evidence>
<dbReference type="PANTHER" id="PTHR42801:SF4">
    <property type="entry name" value="AHPC_TSA FAMILY PROTEIN"/>
    <property type="match status" value="1"/>
</dbReference>
<evidence type="ECO:0000313" key="15">
    <source>
        <dbReference type="EMBL" id="WXA95725.1"/>
    </source>
</evidence>
<keyword evidence="16" id="KW-1185">Reference proteome</keyword>
<dbReference type="EMBL" id="CP089982">
    <property type="protein sequence ID" value="WXA95725.1"/>
    <property type="molecule type" value="Genomic_DNA"/>
</dbReference>
<dbReference type="InterPro" id="IPR036249">
    <property type="entry name" value="Thioredoxin-like_sf"/>
</dbReference>
<evidence type="ECO:0000256" key="12">
    <source>
        <dbReference type="SAM" id="MobiDB-lite"/>
    </source>
</evidence>
<dbReference type="PANTHER" id="PTHR42801">
    <property type="entry name" value="THIOREDOXIN-DEPENDENT PEROXIDE REDUCTASE"/>
    <property type="match status" value="1"/>
</dbReference>
<dbReference type="SUPFAM" id="SSF52833">
    <property type="entry name" value="Thioredoxin-like"/>
    <property type="match status" value="1"/>
</dbReference>
<evidence type="ECO:0000256" key="11">
    <source>
        <dbReference type="ARBA" id="ARBA00049091"/>
    </source>
</evidence>
<evidence type="ECO:0000256" key="8">
    <source>
        <dbReference type="ARBA" id="ARBA00032824"/>
    </source>
</evidence>
<evidence type="ECO:0000256" key="10">
    <source>
        <dbReference type="ARBA" id="ARBA00042639"/>
    </source>
</evidence>
<keyword evidence="7" id="KW-0676">Redox-active center</keyword>
<evidence type="ECO:0000256" key="3">
    <source>
        <dbReference type="ARBA" id="ARBA00022559"/>
    </source>
</evidence>
<evidence type="ECO:0000256" key="9">
    <source>
        <dbReference type="ARBA" id="ARBA00038489"/>
    </source>
</evidence>